<keyword evidence="4 6" id="KW-1133">Transmembrane helix</keyword>
<dbReference type="PANTHER" id="PTHR30485">
    <property type="entry name" value="NI/FE-HYDROGENASE 1 B-TYPE CYTOCHROME SUBUNIT"/>
    <property type="match status" value="1"/>
</dbReference>
<evidence type="ECO:0000256" key="4">
    <source>
        <dbReference type="ARBA" id="ARBA00022989"/>
    </source>
</evidence>
<evidence type="ECO:0000313" key="8">
    <source>
        <dbReference type="EMBL" id="TPE44566.1"/>
    </source>
</evidence>
<keyword evidence="5 6" id="KW-0472">Membrane</keyword>
<evidence type="ECO:0000313" key="9">
    <source>
        <dbReference type="Proteomes" id="UP000315901"/>
    </source>
</evidence>
<accession>A0A501WG89</accession>
<protein>
    <submittedName>
        <fullName evidence="8">Cytochrome B</fullName>
    </submittedName>
</protein>
<dbReference type="InterPro" id="IPR051542">
    <property type="entry name" value="Hydrogenase_cytochrome"/>
</dbReference>
<evidence type="ECO:0000256" key="5">
    <source>
        <dbReference type="ARBA" id="ARBA00023136"/>
    </source>
</evidence>
<dbReference type="GO" id="GO:0005886">
    <property type="term" value="C:plasma membrane"/>
    <property type="evidence" value="ECO:0007669"/>
    <property type="project" value="UniProtKB-SubCell"/>
</dbReference>
<dbReference type="OrthoDB" id="196472at2"/>
<reference evidence="8 9" key="1">
    <citation type="submission" date="2019-06" db="EMBL/GenBank/DDBJ databases">
        <title>A novel bacterium of genus Marinomonas, isolated from coastal sand.</title>
        <authorList>
            <person name="Huang H."/>
            <person name="Mo K."/>
            <person name="Hu Y."/>
        </authorList>
    </citation>
    <scope>NUCLEOTIDE SEQUENCE [LARGE SCALE GENOMIC DNA]</scope>
    <source>
        <strain evidence="8 9">HB171799</strain>
    </source>
</reference>
<keyword evidence="2" id="KW-1003">Cell membrane</keyword>
<feature type="transmembrane region" description="Helical" evidence="6">
    <location>
        <begin position="40"/>
        <end position="57"/>
    </location>
</feature>
<comment type="caution">
    <text evidence="8">The sequence shown here is derived from an EMBL/GenBank/DDBJ whole genome shotgun (WGS) entry which is preliminary data.</text>
</comment>
<dbReference type="Gene3D" id="1.20.950.20">
    <property type="entry name" value="Transmembrane di-heme cytochromes, Chain C"/>
    <property type="match status" value="1"/>
</dbReference>
<evidence type="ECO:0000256" key="6">
    <source>
        <dbReference type="SAM" id="Phobius"/>
    </source>
</evidence>
<dbReference type="RefSeq" id="WP_140591848.1">
    <property type="nucleotide sequence ID" value="NZ_VFRR01000081.1"/>
</dbReference>
<evidence type="ECO:0000256" key="3">
    <source>
        <dbReference type="ARBA" id="ARBA00022692"/>
    </source>
</evidence>
<dbReference type="GO" id="GO:0022904">
    <property type="term" value="P:respiratory electron transport chain"/>
    <property type="evidence" value="ECO:0007669"/>
    <property type="project" value="InterPro"/>
</dbReference>
<evidence type="ECO:0000259" key="7">
    <source>
        <dbReference type="Pfam" id="PF01292"/>
    </source>
</evidence>
<dbReference type="SUPFAM" id="SSF81342">
    <property type="entry name" value="Transmembrane di-heme cytochromes"/>
    <property type="match status" value="1"/>
</dbReference>
<evidence type="ECO:0000256" key="2">
    <source>
        <dbReference type="ARBA" id="ARBA00022475"/>
    </source>
</evidence>
<keyword evidence="9" id="KW-1185">Reference proteome</keyword>
<dbReference type="GO" id="GO:0009055">
    <property type="term" value="F:electron transfer activity"/>
    <property type="evidence" value="ECO:0007669"/>
    <property type="project" value="InterPro"/>
</dbReference>
<dbReference type="InterPro" id="IPR016174">
    <property type="entry name" value="Di-haem_cyt_TM"/>
</dbReference>
<dbReference type="EMBL" id="VFRR01000081">
    <property type="protein sequence ID" value="TPE44566.1"/>
    <property type="molecule type" value="Genomic_DNA"/>
</dbReference>
<sequence length="172" mass="19548">MSVAEQIWDPIIRLFHWSVAVAFLLNFFVLERGESPHEWAGYYILIALVVRLFWGFVGPDNVRFVSFLPSWSKLKAYLSELLNDRVPEEDGHNPLGALMIFALLFGLLTTGLSGWGMEQLDEYERALKGLHELAANTTFMLVMVHAIAVVVFSFKGPRNLVRQMITGRVAKH</sequence>
<name>A0A501WG89_9GAMM</name>
<gene>
    <name evidence="8" type="ORF">FJM67_16900</name>
</gene>
<feature type="domain" description="Cytochrome b561 bacterial/Ni-hydrogenase" evidence="7">
    <location>
        <begin position="8"/>
        <end position="167"/>
    </location>
</feature>
<comment type="subcellular location">
    <subcellularLocation>
        <location evidence="1">Cell membrane</location>
        <topology evidence="1">Multi-pass membrane protein</topology>
    </subcellularLocation>
</comment>
<keyword evidence="3 6" id="KW-0812">Transmembrane</keyword>
<organism evidence="8 9">
    <name type="scientific">Maribrevibacterium harenarium</name>
    <dbReference type="NCBI Taxonomy" id="2589817"/>
    <lineage>
        <taxon>Bacteria</taxon>
        <taxon>Pseudomonadati</taxon>
        <taxon>Pseudomonadota</taxon>
        <taxon>Gammaproteobacteria</taxon>
        <taxon>Oceanospirillales</taxon>
        <taxon>Oceanospirillaceae</taxon>
        <taxon>Maribrevibacterium</taxon>
    </lineage>
</organism>
<dbReference type="GO" id="GO:0020037">
    <property type="term" value="F:heme binding"/>
    <property type="evidence" value="ECO:0007669"/>
    <property type="project" value="TreeGrafter"/>
</dbReference>
<proteinExistence type="predicted"/>
<dbReference type="PANTHER" id="PTHR30485:SF2">
    <property type="entry name" value="BLL0597 PROTEIN"/>
    <property type="match status" value="1"/>
</dbReference>
<dbReference type="InterPro" id="IPR011577">
    <property type="entry name" value="Cyt_b561_bac/Ni-Hgenase"/>
</dbReference>
<dbReference type="Pfam" id="PF01292">
    <property type="entry name" value="Ni_hydr_CYTB"/>
    <property type="match status" value="1"/>
</dbReference>
<feature type="transmembrane region" description="Helical" evidence="6">
    <location>
        <begin position="12"/>
        <end position="28"/>
    </location>
</feature>
<dbReference type="Proteomes" id="UP000315901">
    <property type="component" value="Unassembled WGS sequence"/>
</dbReference>
<feature type="transmembrane region" description="Helical" evidence="6">
    <location>
        <begin position="133"/>
        <end position="154"/>
    </location>
</feature>
<evidence type="ECO:0000256" key="1">
    <source>
        <dbReference type="ARBA" id="ARBA00004651"/>
    </source>
</evidence>
<feature type="transmembrane region" description="Helical" evidence="6">
    <location>
        <begin position="95"/>
        <end position="113"/>
    </location>
</feature>
<dbReference type="AlphaFoldDB" id="A0A501WG89"/>